<dbReference type="STRING" id="390270.SAMN04488005_1503"/>
<dbReference type="RefSeq" id="WP_090198374.1">
    <property type="nucleotide sequence ID" value="NZ_FOYP01000001.1"/>
</dbReference>
<reference evidence="2" key="1">
    <citation type="submission" date="2016-10" db="EMBL/GenBank/DDBJ databases">
        <authorList>
            <person name="Varghese N."/>
            <person name="Submissions S."/>
        </authorList>
    </citation>
    <scope>NUCLEOTIDE SEQUENCE [LARGE SCALE GENOMIC DNA]</scope>
    <source>
        <strain evidence="2">DSM 26879</strain>
    </source>
</reference>
<proteinExistence type="predicted"/>
<keyword evidence="2" id="KW-1185">Reference proteome</keyword>
<name>A0A1I6GED0_9RHOB</name>
<gene>
    <name evidence="1" type="ORF">SAMN04488005_1503</name>
</gene>
<dbReference type="OrthoDB" id="7456251at2"/>
<dbReference type="EMBL" id="FOYP01000001">
    <property type="protein sequence ID" value="SFR40461.1"/>
    <property type="molecule type" value="Genomic_DNA"/>
</dbReference>
<dbReference type="Proteomes" id="UP000199478">
    <property type="component" value="Unassembled WGS sequence"/>
</dbReference>
<sequence>MQVIKPVDFTLTSISELEDDAPVWDIGTTYDFGDSVMQDGLVYVSSIDSNLGLDPSLEQQELTGVRWVLRGATNIRKFMDASPSTKTTGTDPLVIEVTASERFTAIAMFGLVASETTVEIITGPTTTEVATIFTGAEPVNNWWDWLNTTFYASTDRLVLTGLSGFSGSIIRITINGDAPALGELVVGRVVRIGTSLMDGATKLRRRTFTKIETNDFGDVTVTRRAIARDVTYAIAAERAGFGAKAQFLDSVDGLRVVTFAAVGWEQFINYGFITDWELPAELPNNFMFEITTQGVS</sequence>
<dbReference type="AlphaFoldDB" id="A0A1I6GED0"/>
<evidence type="ECO:0000313" key="1">
    <source>
        <dbReference type="EMBL" id="SFR40461.1"/>
    </source>
</evidence>
<evidence type="ECO:0000313" key="2">
    <source>
        <dbReference type="Proteomes" id="UP000199478"/>
    </source>
</evidence>
<organism evidence="1 2">
    <name type="scientific">Yoonia tamlensis</name>
    <dbReference type="NCBI Taxonomy" id="390270"/>
    <lineage>
        <taxon>Bacteria</taxon>
        <taxon>Pseudomonadati</taxon>
        <taxon>Pseudomonadota</taxon>
        <taxon>Alphaproteobacteria</taxon>
        <taxon>Rhodobacterales</taxon>
        <taxon>Paracoccaceae</taxon>
        <taxon>Yoonia</taxon>
    </lineage>
</organism>
<protein>
    <submittedName>
        <fullName evidence="1">Uncharacterized protein</fullName>
    </submittedName>
</protein>
<accession>A0A1I6GED0</accession>